<feature type="compositionally biased region" description="Basic and acidic residues" evidence="3">
    <location>
        <begin position="310"/>
        <end position="329"/>
    </location>
</feature>
<evidence type="ECO:0000313" key="6">
    <source>
        <dbReference type="Proteomes" id="UP000792457"/>
    </source>
</evidence>
<dbReference type="InterPro" id="IPR015915">
    <property type="entry name" value="Kelch-typ_b-propeller"/>
</dbReference>
<dbReference type="SMART" id="SM00225">
    <property type="entry name" value="BTB"/>
    <property type="match status" value="1"/>
</dbReference>
<reference evidence="5" key="2">
    <citation type="submission" date="2017-10" db="EMBL/GenBank/DDBJ databases">
        <title>Ladona fulva Genome sequencing and assembly.</title>
        <authorList>
            <person name="Murali S."/>
            <person name="Richards S."/>
            <person name="Bandaranaike D."/>
            <person name="Bellair M."/>
            <person name="Blankenburg K."/>
            <person name="Chao H."/>
            <person name="Dinh H."/>
            <person name="Doddapaneni H."/>
            <person name="Dugan-Rocha S."/>
            <person name="Elkadiri S."/>
            <person name="Gnanaolivu R."/>
            <person name="Hernandez B."/>
            <person name="Skinner E."/>
            <person name="Javaid M."/>
            <person name="Lee S."/>
            <person name="Li M."/>
            <person name="Ming W."/>
            <person name="Munidasa M."/>
            <person name="Muniz J."/>
            <person name="Nguyen L."/>
            <person name="Hughes D."/>
            <person name="Osuji N."/>
            <person name="Pu L.-L."/>
            <person name="Puazo M."/>
            <person name="Qu C."/>
            <person name="Quiroz J."/>
            <person name="Raj R."/>
            <person name="Weissenberger G."/>
            <person name="Xin Y."/>
            <person name="Zou X."/>
            <person name="Han Y."/>
            <person name="Worley K."/>
            <person name="Muzny D."/>
            <person name="Gibbs R."/>
        </authorList>
    </citation>
    <scope>NUCLEOTIDE SEQUENCE</scope>
    <source>
        <strain evidence="5">Sampled in the wild</strain>
    </source>
</reference>
<dbReference type="InterPro" id="IPR006652">
    <property type="entry name" value="Kelch_1"/>
</dbReference>
<dbReference type="Pfam" id="PF01344">
    <property type="entry name" value="Kelch_1"/>
    <property type="match status" value="5"/>
</dbReference>
<feature type="compositionally biased region" description="Basic and acidic residues" evidence="3">
    <location>
        <begin position="341"/>
        <end position="361"/>
    </location>
</feature>
<feature type="domain" description="BTB" evidence="4">
    <location>
        <begin position="201"/>
        <end position="268"/>
    </location>
</feature>
<dbReference type="PANTHER" id="PTHR45632">
    <property type="entry name" value="LD33804P"/>
    <property type="match status" value="1"/>
</dbReference>
<protein>
    <recommendedName>
        <fullName evidence="4">BTB domain-containing protein</fullName>
    </recommendedName>
</protein>
<dbReference type="AlphaFoldDB" id="A0A8K0NUM0"/>
<reference evidence="5" key="1">
    <citation type="submission" date="2013-04" db="EMBL/GenBank/DDBJ databases">
        <authorList>
            <person name="Qu J."/>
            <person name="Murali S.C."/>
            <person name="Bandaranaike D."/>
            <person name="Bellair M."/>
            <person name="Blankenburg K."/>
            <person name="Chao H."/>
            <person name="Dinh H."/>
            <person name="Doddapaneni H."/>
            <person name="Downs B."/>
            <person name="Dugan-Rocha S."/>
            <person name="Elkadiri S."/>
            <person name="Gnanaolivu R.D."/>
            <person name="Hernandez B."/>
            <person name="Javaid M."/>
            <person name="Jayaseelan J.C."/>
            <person name="Lee S."/>
            <person name="Li M."/>
            <person name="Ming W."/>
            <person name="Munidasa M."/>
            <person name="Muniz J."/>
            <person name="Nguyen L."/>
            <person name="Ongeri F."/>
            <person name="Osuji N."/>
            <person name="Pu L.-L."/>
            <person name="Puazo M."/>
            <person name="Qu C."/>
            <person name="Quiroz J."/>
            <person name="Raj R."/>
            <person name="Weissenberger G."/>
            <person name="Xin Y."/>
            <person name="Zou X."/>
            <person name="Han Y."/>
            <person name="Richards S."/>
            <person name="Worley K."/>
            <person name="Muzny D."/>
            <person name="Gibbs R."/>
        </authorList>
    </citation>
    <scope>NUCLEOTIDE SEQUENCE</scope>
    <source>
        <strain evidence="5">Sampled in the wild</strain>
    </source>
</reference>
<dbReference type="PANTHER" id="PTHR45632:SF17">
    <property type="entry name" value="KELCH-LIKE PROTEIN 31"/>
    <property type="match status" value="1"/>
</dbReference>
<feature type="region of interest" description="Disordered" evidence="3">
    <location>
        <begin position="1"/>
        <end position="50"/>
    </location>
</feature>
<dbReference type="SUPFAM" id="SSF54695">
    <property type="entry name" value="POZ domain"/>
    <property type="match status" value="1"/>
</dbReference>
<name>A0A8K0NUM0_LADFU</name>
<dbReference type="Pfam" id="PF07707">
    <property type="entry name" value="BACK"/>
    <property type="match status" value="1"/>
</dbReference>
<dbReference type="OrthoDB" id="45365at2759"/>
<feature type="compositionally biased region" description="Low complexity" evidence="3">
    <location>
        <begin position="37"/>
        <end position="50"/>
    </location>
</feature>
<dbReference type="Pfam" id="PF00651">
    <property type="entry name" value="BTB"/>
    <property type="match status" value="1"/>
</dbReference>
<evidence type="ECO:0000256" key="2">
    <source>
        <dbReference type="ARBA" id="ARBA00022737"/>
    </source>
</evidence>
<accession>A0A8K0NUM0</accession>
<dbReference type="Gene3D" id="3.30.710.10">
    <property type="entry name" value="Potassium Channel Kv1.1, Chain A"/>
    <property type="match status" value="2"/>
</dbReference>
<dbReference type="InterPro" id="IPR011333">
    <property type="entry name" value="SKP1/BTB/POZ_sf"/>
</dbReference>
<feature type="compositionally biased region" description="Low complexity" evidence="3">
    <location>
        <begin position="369"/>
        <end position="383"/>
    </location>
</feature>
<dbReference type="InterPro" id="IPR000210">
    <property type="entry name" value="BTB/POZ_dom"/>
</dbReference>
<organism evidence="5 6">
    <name type="scientific">Ladona fulva</name>
    <name type="common">Scarce chaser dragonfly</name>
    <name type="synonym">Libellula fulva</name>
    <dbReference type="NCBI Taxonomy" id="123851"/>
    <lineage>
        <taxon>Eukaryota</taxon>
        <taxon>Metazoa</taxon>
        <taxon>Ecdysozoa</taxon>
        <taxon>Arthropoda</taxon>
        <taxon>Hexapoda</taxon>
        <taxon>Insecta</taxon>
        <taxon>Pterygota</taxon>
        <taxon>Palaeoptera</taxon>
        <taxon>Odonata</taxon>
        <taxon>Epiprocta</taxon>
        <taxon>Anisoptera</taxon>
        <taxon>Libelluloidea</taxon>
        <taxon>Libellulidae</taxon>
        <taxon>Ladona</taxon>
    </lineage>
</organism>
<comment type="caution">
    <text evidence="5">The sequence shown here is derived from an EMBL/GenBank/DDBJ whole genome shotgun (WGS) entry which is preliminary data.</text>
</comment>
<dbReference type="Proteomes" id="UP000792457">
    <property type="component" value="Unassembled WGS sequence"/>
</dbReference>
<dbReference type="GO" id="GO:0003779">
    <property type="term" value="F:actin binding"/>
    <property type="evidence" value="ECO:0007669"/>
    <property type="project" value="UniProtKB-KW"/>
</dbReference>
<gene>
    <name evidence="5" type="ORF">J437_LFUL012690</name>
</gene>
<dbReference type="SMART" id="SM00612">
    <property type="entry name" value="Kelch"/>
    <property type="match status" value="6"/>
</dbReference>
<dbReference type="Gene3D" id="2.120.10.80">
    <property type="entry name" value="Kelch-type beta propeller"/>
    <property type="match status" value="2"/>
</dbReference>
<dbReference type="InterPro" id="IPR011705">
    <property type="entry name" value="BACK"/>
</dbReference>
<dbReference type="SMART" id="SM00875">
    <property type="entry name" value="BACK"/>
    <property type="match status" value="1"/>
</dbReference>
<evidence type="ECO:0000313" key="5">
    <source>
        <dbReference type="EMBL" id="KAG8225215.1"/>
    </source>
</evidence>
<evidence type="ECO:0000259" key="4">
    <source>
        <dbReference type="PROSITE" id="PS50097"/>
    </source>
</evidence>
<proteinExistence type="predicted"/>
<dbReference type="SUPFAM" id="SSF117281">
    <property type="entry name" value="Kelch motif"/>
    <property type="match status" value="1"/>
</dbReference>
<keyword evidence="2" id="KW-0677">Repeat</keyword>
<feature type="compositionally biased region" description="Polar residues" evidence="3">
    <location>
        <begin position="384"/>
        <end position="393"/>
    </location>
</feature>
<evidence type="ECO:0000256" key="1">
    <source>
        <dbReference type="ARBA" id="ARBA00022441"/>
    </source>
</evidence>
<dbReference type="EMBL" id="KZ308230">
    <property type="protein sequence ID" value="KAG8225215.1"/>
    <property type="molecule type" value="Genomic_DNA"/>
</dbReference>
<dbReference type="Gene3D" id="1.25.40.420">
    <property type="match status" value="1"/>
</dbReference>
<dbReference type="FunFam" id="1.25.40.420:FF:000001">
    <property type="entry name" value="Kelch-like family member 12"/>
    <property type="match status" value="1"/>
</dbReference>
<feature type="region of interest" description="Disordered" evidence="3">
    <location>
        <begin position="297"/>
        <end position="393"/>
    </location>
</feature>
<sequence>MQSCSGKQSKSNGASKSDERPSLSSQKRDYKRRHNTSSVFSDSSGESSGSEGPAADEYVFFEMNLPSKALLSAANLFGVHSLRSACCRYLTRHMDCTNALGVLCFAETHSCARMAATARVFVLKNFREVSEQEEFLSLTPAKLREIISSDHLVAESEEIVFRAVLRWLDHDPQERSKGFHKNIFPKILGGLESLRNEGHFCDVSLSADGQLYPAHKSVLSAFSPYFKAMFTGRMAESRQQVVTLQGLDGPTLATLIDYAYTSVANINSSNAQILEVVRLNLLSPYFLHDYLELVQSNGSSPRDEEEPIEEEKSGKTPTKEGSESPEKASGEGTSTAPVSPKPKEGGEVSKVPKDEKEKLGEAKAVTTQSSGNGLASNSNAGTNLQPIRKSSMSSKKGDAQYCVGCKGHKQKVSCAPSISPPPIQPPMFNKECIQLLKEACIHHLLPDRRAEISNPERSRLRACSGVCQVVLAVGGEDDKVVLRTVECFSPSSGEWRALDCLPFAISKHGLVTSCSSNWAYLCGGEFPDGRPSPQVWRYDPFLANAWTEVAPMNAPRSELGLAMLDGSIFAVGGWDGSFGLDSVERYDPSRNQWFPVAAMPHPLASPAVVAHHGLLYVIGGSIHQEGDGIDLVQRYDPRCDTWHNQGSLLIPRSGAAACAIGHHIYVMGGWHASTENTNKVECYDVRNNFWEYRAPMQEKRYRPGATVVEGDIYVLGGEGGWNMYLETIEKYSPGRDIWVPAGEMPTARSWLSCITLQVPR</sequence>
<dbReference type="PROSITE" id="PS50097">
    <property type="entry name" value="BTB"/>
    <property type="match status" value="1"/>
</dbReference>
<feature type="compositionally biased region" description="Polar residues" evidence="3">
    <location>
        <begin position="1"/>
        <end position="15"/>
    </location>
</feature>
<keyword evidence="6" id="KW-1185">Reference proteome</keyword>
<evidence type="ECO:0000256" key="3">
    <source>
        <dbReference type="SAM" id="MobiDB-lite"/>
    </source>
</evidence>
<keyword evidence="1" id="KW-0880">Kelch repeat</keyword>